<keyword evidence="3" id="KW-1185">Reference proteome</keyword>
<evidence type="ECO:0000256" key="1">
    <source>
        <dbReference type="SAM" id="MobiDB-lite"/>
    </source>
</evidence>
<organism evidence="2 3">
    <name type="scientific">Eruca vesicaria subsp. sativa</name>
    <name type="common">Garden rocket</name>
    <name type="synonym">Eruca sativa</name>
    <dbReference type="NCBI Taxonomy" id="29727"/>
    <lineage>
        <taxon>Eukaryota</taxon>
        <taxon>Viridiplantae</taxon>
        <taxon>Streptophyta</taxon>
        <taxon>Embryophyta</taxon>
        <taxon>Tracheophyta</taxon>
        <taxon>Spermatophyta</taxon>
        <taxon>Magnoliopsida</taxon>
        <taxon>eudicotyledons</taxon>
        <taxon>Gunneridae</taxon>
        <taxon>Pentapetalae</taxon>
        <taxon>rosids</taxon>
        <taxon>malvids</taxon>
        <taxon>Brassicales</taxon>
        <taxon>Brassicaceae</taxon>
        <taxon>Brassiceae</taxon>
        <taxon>Eruca</taxon>
    </lineage>
</organism>
<protein>
    <submittedName>
        <fullName evidence="2">Uncharacterized protein</fullName>
    </submittedName>
</protein>
<accession>A0ABC8LIE0</accession>
<feature type="compositionally biased region" description="Basic and acidic residues" evidence="1">
    <location>
        <begin position="1"/>
        <end position="17"/>
    </location>
</feature>
<dbReference type="EMBL" id="CAKOAT010584042">
    <property type="protein sequence ID" value="CAH8383337.1"/>
    <property type="molecule type" value="Genomic_DNA"/>
</dbReference>
<proteinExistence type="predicted"/>
<name>A0ABC8LIE0_ERUVS</name>
<sequence>MESREGDKEERVRKVLESGKNSNKSKGIDIGELSSGGNKGKLVGSLLKENSGSKEVIEKIKGSEVNSEIEGNALSSSGKVRRIM</sequence>
<feature type="region of interest" description="Disordered" evidence="1">
    <location>
        <begin position="1"/>
        <end position="39"/>
    </location>
</feature>
<comment type="caution">
    <text evidence="2">The sequence shown here is derived from an EMBL/GenBank/DDBJ whole genome shotgun (WGS) entry which is preliminary data.</text>
</comment>
<gene>
    <name evidence="2" type="ORF">ERUC_LOCUS35820</name>
</gene>
<dbReference type="Proteomes" id="UP001642260">
    <property type="component" value="Unassembled WGS sequence"/>
</dbReference>
<dbReference type="AlphaFoldDB" id="A0ABC8LIE0"/>
<evidence type="ECO:0000313" key="2">
    <source>
        <dbReference type="EMBL" id="CAH8383337.1"/>
    </source>
</evidence>
<evidence type="ECO:0000313" key="3">
    <source>
        <dbReference type="Proteomes" id="UP001642260"/>
    </source>
</evidence>
<reference evidence="2 3" key="1">
    <citation type="submission" date="2022-03" db="EMBL/GenBank/DDBJ databases">
        <authorList>
            <person name="Macdonald S."/>
            <person name="Ahmed S."/>
            <person name="Newling K."/>
        </authorList>
    </citation>
    <scope>NUCLEOTIDE SEQUENCE [LARGE SCALE GENOMIC DNA]</scope>
</reference>